<comment type="caution">
    <text evidence="1">The sequence shown here is derived from an EMBL/GenBank/DDBJ whole genome shotgun (WGS) entry which is preliminary data.</text>
</comment>
<sequence length="50" mass="5542">MTGNLPTEMCYNGIGKDVINIENKSIVTLSLANNLFYDYGIRGYTINHCG</sequence>
<dbReference type="AlphaFoldDB" id="A0A644TBS5"/>
<reference evidence="1" key="1">
    <citation type="submission" date="2019-08" db="EMBL/GenBank/DDBJ databases">
        <authorList>
            <person name="Kucharzyk K."/>
            <person name="Murdoch R.W."/>
            <person name="Higgins S."/>
            <person name="Loffler F."/>
        </authorList>
    </citation>
    <scope>NUCLEOTIDE SEQUENCE</scope>
</reference>
<name>A0A644TBS5_9ZZZZ</name>
<gene>
    <name evidence="1" type="ORF">SDC9_08947</name>
</gene>
<evidence type="ECO:0000313" key="1">
    <source>
        <dbReference type="EMBL" id="MPL63321.1"/>
    </source>
</evidence>
<organism evidence="1">
    <name type="scientific">bioreactor metagenome</name>
    <dbReference type="NCBI Taxonomy" id="1076179"/>
    <lineage>
        <taxon>unclassified sequences</taxon>
        <taxon>metagenomes</taxon>
        <taxon>ecological metagenomes</taxon>
    </lineage>
</organism>
<accession>A0A644TBS5</accession>
<protein>
    <submittedName>
        <fullName evidence="1">Uncharacterized protein</fullName>
    </submittedName>
</protein>
<dbReference type="EMBL" id="VSSQ01000021">
    <property type="protein sequence ID" value="MPL63321.1"/>
    <property type="molecule type" value="Genomic_DNA"/>
</dbReference>
<proteinExistence type="predicted"/>